<dbReference type="PANTHER" id="PTHR21240">
    <property type="entry name" value="2-AMINO-3-CARBOXYLMUCONATE-6-SEMIALDEHYDE DECARBOXYLASE"/>
    <property type="match status" value="1"/>
</dbReference>
<comment type="caution">
    <text evidence="3">The sequence shown here is derived from an EMBL/GenBank/DDBJ whole genome shotgun (WGS) entry which is preliminary data.</text>
</comment>
<evidence type="ECO:0000313" key="4">
    <source>
        <dbReference type="Proteomes" id="UP000277179"/>
    </source>
</evidence>
<proteinExistence type="predicted"/>
<dbReference type="Proteomes" id="UP000277179">
    <property type="component" value="Unassembled WGS sequence"/>
</dbReference>
<reference evidence="3 4" key="1">
    <citation type="submission" date="2018-08" db="EMBL/GenBank/DDBJ databases">
        <title>Recombination of ecologically and evolutionarily significant loci maintains genetic cohesion in the Pseudomonas syringae species complex.</title>
        <authorList>
            <person name="Dillon M."/>
            <person name="Thakur S."/>
            <person name="Almeida R.N.D."/>
            <person name="Weir B.S."/>
            <person name="Guttman D.S."/>
        </authorList>
    </citation>
    <scope>NUCLEOTIDE SEQUENCE [LARGE SCALE GENOMIC DNA]</scope>
    <source>
        <strain evidence="3 4">ICMP 11288</strain>
    </source>
</reference>
<sequence length="339" mass="37722">MVEEPKMHMIATEEAFATPEYLEALGKFASTSTSDNVRYAAYFQTKPEAARGLCDVETRLANMDANGVDMHLMSLTSPGVQLFDADLGTSLAKQTNDYLAGLIRLYPTRIAGLAAIAPQDPVRAADEVKRAMTELGMHGIIINSHTNGEYLDERKFDPILEAAQRCQAPVYIHPTFPSGDMCKPMMPYGLSGAIWGFAAETGLHATRMVLGGVFDRFPELQVVLGHMGESLPFWLFRFDNIYKMMMSQGQVPPGMVKLERKPSEYIKSNIHITTSGMFWDQVLKFAIEALGADRVMFAIDYPYESSEIGAEWIRNAPISAEEKEMIMSGNAQRLFKIKP</sequence>
<dbReference type="SUPFAM" id="SSF51556">
    <property type="entry name" value="Metallo-dependent hydrolases"/>
    <property type="match status" value="1"/>
</dbReference>
<evidence type="ECO:0000313" key="3">
    <source>
        <dbReference type="EMBL" id="RMQ84387.1"/>
    </source>
</evidence>
<dbReference type="GO" id="GO:0005829">
    <property type="term" value="C:cytosol"/>
    <property type="evidence" value="ECO:0007669"/>
    <property type="project" value="TreeGrafter"/>
</dbReference>
<accession>A0A3M4Q1V6</accession>
<protein>
    <recommendedName>
        <fullName evidence="2">Amidohydrolase-related domain-containing protein</fullName>
    </recommendedName>
</protein>
<dbReference type="GO" id="GO:0019748">
    <property type="term" value="P:secondary metabolic process"/>
    <property type="evidence" value="ECO:0007669"/>
    <property type="project" value="TreeGrafter"/>
</dbReference>
<dbReference type="Pfam" id="PF04909">
    <property type="entry name" value="Amidohydro_2"/>
    <property type="match status" value="1"/>
</dbReference>
<evidence type="ECO:0000256" key="1">
    <source>
        <dbReference type="ARBA" id="ARBA00023239"/>
    </source>
</evidence>
<organism evidence="3 4">
    <name type="scientific">Pseudomonas salomonii</name>
    <dbReference type="NCBI Taxonomy" id="191391"/>
    <lineage>
        <taxon>Bacteria</taxon>
        <taxon>Pseudomonadati</taxon>
        <taxon>Pseudomonadota</taxon>
        <taxon>Gammaproteobacteria</taxon>
        <taxon>Pseudomonadales</taxon>
        <taxon>Pseudomonadaceae</taxon>
        <taxon>Pseudomonas</taxon>
    </lineage>
</organism>
<dbReference type="GO" id="GO:0016787">
    <property type="term" value="F:hydrolase activity"/>
    <property type="evidence" value="ECO:0007669"/>
    <property type="project" value="InterPro"/>
</dbReference>
<evidence type="ECO:0000259" key="2">
    <source>
        <dbReference type="Pfam" id="PF04909"/>
    </source>
</evidence>
<dbReference type="Gene3D" id="3.20.20.140">
    <property type="entry name" value="Metal-dependent hydrolases"/>
    <property type="match status" value="1"/>
</dbReference>
<keyword evidence="1" id="KW-0456">Lyase</keyword>
<dbReference type="InterPro" id="IPR006680">
    <property type="entry name" value="Amidohydro-rel"/>
</dbReference>
<dbReference type="GO" id="GO:0016831">
    <property type="term" value="F:carboxy-lyase activity"/>
    <property type="evidence" value="ECO:0007669"/>
    <property type="project" value="InterPro"/>
</dbReference>
<name>A0A3M4Q1V6_9PSED</name>
<feature type="domain" description="Amidohydrolase-related" evidence="2">
    <location>
        <begin position="77"/>
        <end position="336"/>
    </location>
</feature>
<dbReference type="PANTHER" id="PTHR21240:SF30">
    <property type="entry name" value="AMIDOHYDROLASE-RELATED DOMAIN-CONTAINING PROTEIN-RELATED"/>
    <property type="match status" value="1"/>
</dbReference>
<gene>
    <name evidence="3" type="ORF">ALP97_00602</name>
</gene>
<dbReference type="AlphaFoldDB" id="A0A3M4Q1V6"/>
<dbReference type="EMBL" id="RBRL01000353">
    <property type="protein sequence ID" value="RMQ84387.1"/>
    <property type="molecule type" value="Genomic_DNA"/>
</dbReference>
<dbReference type="InterPro" id="IPR032465">
    <property type="entry name" value="ACMSD"/>
</dbReference>
<dbReference type="InterPro" id="IPR032466">
    <property type="entry name" value="Metal_Hydrolase"/>
</dbReference>